<feature type="transmembrane region" description="Helical" evidence="13">
    <location>
        <begin position="135"/>
        <end position="158"/>
    </location>
</feature>
<accession>A0A087DTK9</accession>
<dbReference type="OrthoDB" id="147639at2"/>
<dbReference type="RefSeq" id="WP_024463909.1">
    <property type="nucleotide sequence ID" value="NZ_CP062939.1"/>
</dbReference>
<feature type="transmembrane region" description="Helical" evidence="13">
    <location>
        <begin position="104"/>
        <end position="123"/>
    </location>
</feature>
<dbReference type="PANTHER" id="PTHR43163">
    <property type="entry name" value="DIPEPTIDE TRANSPORT SYSTEM PERMEASE PROTEIN DPPB-RELATED"/>
    <property type="match status" value="1"/>
</dbReference>
<keyword evidence="5 13" id="KW-0812">Transmembrane</keyword>
<feature type="transmembrane region" description="Helical" evidence="13">
    <location>
        <begin position="228"/>
        <end position="254"/>
    </location>
</feature>
<keyword evidence="6 13" id="KW-1133">Transmembrane helix</keyword>
<evidence type="ECO:0000313" key="15">
    <source>
        <dbReference type="EMBL" id="KFI98859.1"/>
    </source>
</evidence>
<evidence type="ECO:0000256" key="13">
    <source>
        <dbReference type="RuleBase" id="RU363032"/>
    </source>
</evidence>
<dbReference type="EMBL" id="JGZR01000016">
    <property type="protein sequence ID" value="KFI98859.1"/>
    <property type="molecule type" value="Genomic_DNA"/>
</dbReference>
<feature type="transmembrane region" description="Helical" evidence="13">
    <location>
        <begin position="170"/>
        <end position="189"/>
    </location>
</feature>
<evidence type="ECO:0000256" key="1">
    <source>
        <dbReference type="ARBA" id="ARBA00004651"/>
    </source>
</evidence>
<dbReference type="SUPFAM" id="SSF161098">
    <property type="entry name" value="MetI-like"/>
    <property type="match status" value="1"/>
</dbReference>
<dbReference type="STRING" id="77635.BISU_2061"/>
<comment type="subcellular location">
    <subcellularLocation>
        <location evidence="1 13">Cell membrane</location>
        <topology evidence="1 13">Multi-pass membrane protein</topology>
    </subcellularLocation>
</comment>
<keyword evidence="4" id="KW-0533">Nickel</keyword>
<organism evidence="15 16">
    <name type="scientific">Bifidobacterium subtile</name>
    <dbReference type="NCBI Taxonomy" id="77635"/>
    <lineage>
        <taxon>Bacteria</taxon>
        <taxon>Bacillati</taxon>
        <taxon>Actinomycetota</taxon>
        <taxon>Actinomycetes</taxon>
        <taxon>Bifidobacteriales</taxon>
        <taxon>Bifidobacteriaceae</taxon>
        <taxon>Bifidobacterium</taxon>
    </lineage>
</organism>
<comment type="similarity">
    <text evidence="10">Belongs to the binding-protein-dependent transport system permease family. OppBC subfamily.</text>
</comment>
<feature type="transmembrane region" description="Helical" evidence="13">
    <location>
        <begin position="12"/>
        <end position="29"/>
    </location>
</feature>
<keyword evidence="9 13" id="KW-0472">Membrane</keyword>
<evidence type="ECO:0000259" key="14">
    <source>
        <dbReference type="PROSITE" id="PS50928"/>
    </source>
</evidence>
<dbReference type="InterPro" id="IPR050045">
    <property type="entry name" value="Opp2B"/>
</dbReference>
<dbReference type="Pfam" id="PF19300">
    <property type="entry name" value="BPD_transp_1_N"/>
    <property type="match status" value="1"/>
</dbReference>
<keyword evidence="2 13" id="KW-0813">Transport</keyword>
<evidence type="ECO:0000313" key="16">
    <source>
        <dbReference type="Proteomes" id="UP000029055"/>
    </source>
</evidence>
<dbReference type="GO" id="GO:0005886">
    <property type="term" value="C:plasma membrane"/>
    <property type="evidence" value="ECO:0007669"/>
    <property type="project" value="UniProtKB-SubCell"/>
</dbReference>
<dbReference type="InterPro" id="IPR000515">
    <property type="entry name" value="MetI-like"/>
</dbReference>
<evidence type="ECO:0000256" key="11">
    <source>
        <dbReference type="ARBA" id="ARBA00038669"/>
    </source>
</evidence>
<dbReference type="NCBIfam" id="NF045470">
    <property type="entry name" value="Opp2B"/>
    <property type="match status" value="1"/>
</dbReference>
<dbReference type="Pfam" id="PF00528">
    <property type="entry name" value="BPD_transp_1"/>
    <property type="match status" value="1"/>
</dbReference>
<feature type="transmembrane region" description="Helical" evidence="13">
    <location>
        <begin position="274"/>
        <end position="300"/>
    </location>
</feature>
<dbReference type="InterPro" id="IPR035906">
    <property type="entry name" value="MetI-like_sf"/>
</dbReference>
<keyword evidence="8" id="KW-0921">Nickel transport</keyword>
<evidence type="ECO:0000256" key="5">
    <source>
        <dbReference type="ARBA" id="ARBA00022692"/>
    </source>
</evidence>
<evidence type="ECO:0000256" key="8">
    <source>
        <dbReference type="ARBA" id="ARBA00023112"/>
    </source>
</evidence>
<keyword evidence="16" id="KW-1185">Reference proteome</keyword>
<name>A0A087DTK9_9BIFI</name>
<dbReference type="Proteomes" id="UP000029055">
    <property type="component" value="Unassembled WGS sequence"/>
</dbReference>
<dbReference type="eggNOG" id="COG0601">
    <property type="taxonomic scope" value="Bacteria"/>
</dbReference>
<evidence type="ECO:0000256" key="4">
    <source>
        <dbReference type="ARBA" id="ARBA00022596"/>
    </source>
</evidence>
<dbReference type="Gene3D" id="1.10.3720.10">
    <property type="entry name" value="MetI-like"/>
    <property type="match status" value="1"/>
</dbReference>
<keyword evidence="7" id="KW-0406">Ion transport</keyword>
<dbReference type="AlphaFoldDB" id="A0A087DTK9"/>
<dbReference type="GO" id="GO:0015099">
    <property type="term" value="F:nickel cation transmembrane transporter activity"/>
    <property type="evidence" value="ECO:0007669"/>
    <property type="project" value="InterPro"/>
</dbReference>
<protein>
    <recommendedName>
        <fullName evidence="12">Nickel import system permease protein NikB</fullName>
    </recommendedName>
</protein>
<feature type="domain" description="ABC transmembrane type-1" evidence="14">
    <location>
        <begin position="96"/>
        <end position="297"/>
    </location>
</feature>
<comment type="subunit">
    <text evidence="11">The complex is composed of two ATP-binding proteins (NikD and NikE), two transmembrane proteins (NikB and NikC) and a solute-binding protein (NikA).</text>
</comment>
<evidence type="ECO:0000256" key="12">
    <source>
        <dbReference type="ARBA" id="ARBA00044774"/>
    </source>
</evidence>
<evidence type="ECO:0000256" key="3">
    <source>
        <dbReference type="ARBA" id="ARBA00022475"/>
    </source>
</evidence>
<dbReference type="PROSITE" id="PS50928">
    <property type="entry name" value="ABC_TM1"/>
    <property type="match status" value="1"/>
</dbReference>
<dbReference type="PANTHER" id="PTHR43163:SF6">
    <property type="entry name" value="DIPEPTIDE TRANSPORT SYSTEM PERMEASE PROTEIN DPPB-RELATED"/>
    <property type="match status" value="1"/>
</dbReference>
<evidence type="ECO:0000256" key="7">
    <source>
        <dbReference type="ARBA" id="ARBA00023065"/>
    </source>
</evidence>
<reference evidence="15 16" key="1">
    <citation type="submission" date="2014-03" db="EMBL/GenBank/DDBJ databases">
        <title>Genomics of Bifidobacteria.</title>
        <authorList>
            <person name="Ventura M."/>
            <person name="Milani C."/>
            <person name="Lugli G.A."/>
        </authorList>
    </citation>
    <scope>NUCLEOTIDE SEQUENCE [LARGE SCALE GENOMIC DNA]</scope>
    <source>
        <strain evidence="15 16">LMG 11597</strain>
    </source>
</reference>
<evidence type="ECO:0000256" key="2">
    <source>
        <dbReference type="ARBA" id="ARBA00022448"/>
    </source>
</evidence>
<gene>
    <name evidence="15" type="ORF">BISU_2061</name>
</gene>
<comment type="caution">
    <text evidence="15">The sequence shown here is derived from an EMBL/GenBank/DDBJ whole genome shotgun (WGS) entry which is preliminary data.</text>
</comment>
<proteinExistence type="inferred from homology"/>
<dbReference type="InterPro" id="IPR045621">
    <property type="entry name" value="BPD_transp_1_N"/>
</dbReference>
<dbReference type="CDD" id="cd06261">
    <property type="entry name" value="TM_PBP2"/>
    <property type="match status" value="1"/>
</dbReference>
<sequence>MLKYVGNRLLQLIPVLFGVSLIVFTLLYFSPGDPAKIMMGESVDPKILEATRESMGLNKPYWQRYLSYVGGIIFHFDFGTSYATKQPVTQQIMASFPNTLKLTMISMFVAVIGGVVFGVISALRQNTWVDSTISLVALIGISFPSFWLALLLIIFFAVKLGWFPASGFDSWRAMVLPCGVLSIGSVASLTRMTRSSMLDVIRQDYVRTAKAKGLSNTAIVIGHELKNALIPVITVIGMDFGSLLGGAVLTEVIFSIQGVGRLIVDSITMRDYPVVQGGVLFIALMVCFVNLLVDVIYMVLDPKLRAKGGK</sequence>
<feature type="transmembrane region" description="Helical" evidence="13">
    <location>
        <begin position="65"/>
        <end position="84"/>
    </location>
</feature>
<evidence type="ECO:0000256" key="6">
    <source>
        <dbReference type="ARBA" id="ARBA00022989"/>
    </source>
</evidence>
<evidence type="ECO:0000256" key="9">
    <source>
        <dbReference type="ARBA" id="ARBA00023136"/>
    </source>
</evidence>
<keyword evidence="3" id="KW-1003">Cell membrane</keyword>
<evidence type="ECO:0000256" key="10">
    <source>
        <dbReference type="ARBA" id="ARBA00024202"/>
    </source>
</evidence>